<dbReference type="HOGENOM" id="CLU_068011_2_1_6"/>
<evidence type="ECO:0000256" key="1">
    <source>
        <dbReference type="SAM" id="Phobius"/>
    </source>
</evidence>
<dbReference type="PROSITE" id="PS50965">
    <property type="entry name" value="NERD"/>
    <property type="match status" value="1"/>
</dbReference>
<reference evidence="3 4" key="1">
    <citation type="submission" date="2013-02" db="EMBL/GenBank/DDBJ databases">
        <title>The Genome Sequence of Acinetobacter sp. NIPH 2171.</title>
        <authorList>
            <consortium name="The Broad Institute Genome Sequencing Platform"/>
            <consortium name="The Broad Institute Genome Sequencing Center for Infectious Disease"/>
            <person name="Cerqueira G."/>
            <person name="Feldgarden M."/>
            <person name="Courvalin P."/>
            <person name="Perichon B."/>
            <person name="Grillot-Courvalin C."/>
            <person name="Clermont D."/>
            <person name="Rocha E."/>
            <person name="Yoon E.-J."/>
            <person name="Nemec A."/>
            <person name="Walker B."/>
            <person name="Young S.K."/>
            <person name="Zeng Q."/>
            <person name="Gargeya S."/>
            <person name="Fitzgerald M."/>
            <person name="Haas B."/>
            <person name="Abouelleil A."/>
            <person name="Alvarado L."/>
            <person name="Arachchi H.M."/>
            <person name="Berlin A.M."/>
            <person name="Chapman S.B."/>
            <person name="Dewar J."/>
            <person name="Goldberg J."/>
            <person name="Griggs A."/>
            <person name="Gujja S."/>
            <person name="Hansen M."/>
            <person name="Howarth C."/>
            <person name="Imamovic A."/>
            <person name="Larimer J."/>
            <person name="McCowan C."/>
            <person name="Murphy C."/>
            <person name="Neiman D."/>
            <person name="Pearson M."/>
            <person name="Priest M."/>
            <person name="Roberts A."/>
            <person name="Saif S."/>
            <person name="Shea T."/>
            <person name="Sisk P."/>
            <person name="Sykes S."/>
            <person name="Wortman J."/>
            <person name="Nusbaum C."/>
            <person name="Birren B."/>
        </authorList>
    </citation>
    <scope>NUCLEOTIDE SEQUENCE [LARGE SCALE GENOMIC DNA]</scope>
    <source>
        <strain evidence="3 4">NIPH 2171</strain>
    </source>
</reference>
<keyword evidence="1" id="KW-0812">Transmembrane</keyword>
<dbReference type="InterPro" id="IPR011528">
    <property type="entry name" value="NERD"/>
</dbReference>
<dbReference type="PATRIC" id="fig|1217693.3.peg.1157"/>
<evidence type="ECO:0000259" key="2">
    <source>
        <dbReference type="PROSITE" id="PS50965"/>
    </source>
</evidence>
<dbReference type="STRING" id="70346.F897_01203"/>
<keyword evidence="1" id="KW-0472">Membrane</keyword>
<dbReference type="AlphaFoldDB" id="N9NX11"/>
<dbReference type="Pfam" id="PF08378">
    <property type="entry name" value="NERD"/>
    <property type="match status" value="1"/>
</dbReference>
<proteinExistence type="predicted"/>
<keyword evidence="1" id="KW-1133">Transmembrane helix</keyword>
<name>N9NX11_9GAMM</name>
<feature type="transmembrane region" description="Helical" evidence="1">
    <location>
        <begin position="12"/>
        <end position="32"/>
    </location>
</feature>
<accession>N9NX11</accession>
<organism evidence="3 4">
    <name type="scientific">Acinetobacter variabilis</name>
    <dbReference type="NCBI Taxonomy" id="70346"/>
    <lineage>
        <taxon>Bacteria</taxon>
        <taxon>Pseudomonadati</taxon>
        <taxon>Pseudomonadota</taxon>
        <taxon>Gammaproteobacteria</taxon>
        <taxon>Moraxellales</taxon>
        <taxon>Moraxellaceae</taxon>
        <taxon>Acinetobacter</taxon>
    </lineage>
</organism>
<gene>
    <name evidence="3" type="ORF">F897_01203</name>
</gene>
<dbReference type="EMBL" id="APRS01000008">
    <property type="protein sequence ID" value="ENX10086.1"/>
    <property type="molecule type" value="Genomic_DNA"/>
</dbReference>
<evidence type="ECO:0000313" key="3">
    <source>
        <dbReference type="EMBL" id="ENX10086.1"/>
    </source>
</evidence>
<feature type="domain" description="NERD" evidence="2">
    <location>
        <begin position="37"/>
        <end position="155"/>
    </location>
</feature>
<dbReference type="OrthoDB" id="5782056at2"/>
<dbReference type="RefSeq" id="WP_005234214.1">
    <property type="nucleotide sequence ID" value="NZ_CP083658.1"/>
</dbReference>
<sequence length="224" mass="26261">MDLFATQILGQLWSSLWWVLLLFIGSIVFKLFKPFLKGKLGEFAVATHVKLYLKDPEYQLLNDLTLPDGDGGTTQIDHLLLSPYGLFVIKTKNYKGWIFGGERQKTRTQKLYKNSYKFQNPIHQNYKHIKVLEQLLADIIEPDQLHSVIVFMPDAVFKTPMPNYVFRGAGWTDYVKSFNQRVISDTKIKRIQIRLEKEVLEKSWKTNREHVANLNRWQSEQKSL</sequence>
<comment type="caution">
    <text evidence="3">The sequence shown here is derived from an EMBL/GenBank/DDBJ whole genome shotgun (WGS) entry which is preliminary data.</text>
</comment>
<evidence type="ECO:0000313" key="4">
    <source>
        <dbReference type="Proteomes" id="UP000013101"/>
    </source>
</evidence>
<dbReference type="Proteomes" id="UP000013101">
    <property type="component" value="Unassembled WGS sequence"/>
</dbReference>
<protein>
    <recommendedName>
        <fullName evidence="2">NERD domain-containing protein</fullName>
    </recommendedName>
</protein>